<feature type="region of interest" description="Disordered" evidence="1">
    <location>
        <begin position="502"/>
        <end position="521"/>
    </location>
</feature>
<evidence type="ECO:0000313" key="5">
    <source>
        <dbReference type="Proteomes" id="UP001642405"/>
    </source>
</evidence>
<evidence type="ECO:0008006" key="6">
    <source>
        <dbReference type="Google" id="ProtNLM"/>
    </source>
</evidence>
<reference evidence="4 5" key="1">
    <citation type="submission" date="2024-01" db="EMBL/GenBank/DDBJ databases">
        <authorList>
            <person name="Allen C."/>
            <person name="Tagirdzhanova G."/>
        </authorList>
    </citation>
    <scope>NUCLEOTIDE SEQUENCE [LARGE SCALE GENOMIC DNA]</scope>
</reference>
<dbReference type="Pfam" id="PF07171">
    <property type="entry name" value="MlrC_C"/>
    <property type="match status" value="1"/>
</dbReference>
<evidence type="ECO:0000313" key="4">
    <source>
        <dbReference type="EMBL" id="CAK7216658.1"/>
    </source>
</evidence>
<dbReference type="InterPro" id="IPR010799">
    <property type="entry name" value="MlrC_C"/>
</dbReference>
<comment type="caution">
    <text evidence="4">The sequence shown here is derived from an EMBL/GenBank/DDBJ whole genome shotgun (WGS) entry which is preliminary data.</text>
</comment>
<evidence type="ECO:0000259" key="2">
    <source>
        <dbReference type="Pfam" id="PF07171"/>
    </source>
</evidence>
<keyword evidence="5" id="KW-1185">Reference proteome</keyword>
<gene>
    <name evidence="4" type="ORF">SCUCBS95973_002881</name>
</gene>
<feature type="domain" description="Microcystin LR degradation protein MlrC N-terminal" evidence="3">
    <location>
        <begin position="7"/>
        <end position="300"/>
    </location>
</feature>
<dbReference type="Proteomes" id="UP001642405">
    <property type="component" value="Unassembled WGS sequence"/>
</dbReference>
<sequence>MARRPVIAICGLACETSAFTPARTEAAAFHAQRGPDAVAIYDFLAAGTPLAAAADWHGALIGRALPGGMVTRAAYEDLAGEMVALLERLVKEPHNNGVDGLDGLWFDIHGAMVVEGLEDAELDLLQRVRAVVGPSVLVSASMDLHGNVSRGLVHQLDLVTCYRMAPHEDEQATKQRACVNLLKALQRPRRVSPQRPYKAWVPIPILLPGEQTSTRDEPAKSIYGVIPDVERLPGIFDVGVWVGYAWADAPRNRAAVVVTGWDSEAVAAGAERLARKFWAARGEFHFVAPTGSLDACLDAAFAATPAQRPYFVSDSGDNPTAGGSGDVTWGLTELLKRSEISGQAAAAGAVIYASIPGPEAVKAAVAAGVGSTVTVTAGAAVDDLHAGPITLTGEVFSIKYGDKNARTEVVLRVFGSVYVILTELRKPYHYERDFVDLGLRPREADVVLVKIGYLEPELYDMAADWMLALTPGGVDQDLKRLGHQRIRRPMFPFDTDFADKPPNLAARSIPLSTEPLTGPDE</sequence>
<organism evidence="4 5">
    <name type="scientific">Sporothrix curviconia</name>
    <dbReference type="NCBI Taxonomy" id="1260050"/>
    <lineage>
        <taxon>Eukaryota</taxon>
        <taxon>Fungi</taxon>
        <taxon>Dikarya</taxon>
        <taxon>Ascomycota</taxon>
        <taxon>Pezizomycotina</taxon>
        <taxon>Sordariomycetes</taxon>
        <taxon>Sordariomycetidae</taxon>
        <taxon>Ophiostomatales</taxon>
        <taxon>Ophiostomataceae</taxon>
        <taxon>Sporothrix</taxon>
    </lineage>
</organism>
<dbReference type="EMBL" id="CAWUHB010000012">
    <property type="protein sequence ID" value="CAK7216658.1"/>
    <property type="molecule type" value="Genomic_DNA"/>
</dbReference>
<dbReference type="PIRSF" id="PIRSF012702">
    <property type="entry name" value="UCP012702"/>
    <property type="match status" value="1"/>
</dbReference>
<name>A0ABP0BAP4_9PEZI</name>
<accession>A0ABP0BAP4</accession>
<protein>
    <recommendedName>
        <fullName evidence="6">Microcystin degradation protein MlrC</fullName>
    </recommendedName>
</protein>
<proteinExistence type="predicted"/>
<evidence type="ECO:0000256" key="1">
    <source>
        <dbReference type="SAM" id="MobiDB-lite"/>
    </source>
</evidence>
<dbReference type="InterPro" id="IPR015995">
    <property type="entry name" value="MlrC_N"/>
</dbReference>
<dbReference type="Pfam" id="PF07364">
    <property type="entry name" value="DUF1485"/>
    <property type="match status" value="1"/>
</dbReference>
<evidence type="ECO:0000259" key="3">
    <source>
        <dbReference type="Pfam" id="PF07364"/>
    </source>
</evidence>
<dbReference type="InterPro" id="IPR009197">
    <property type="entry name" value="MlrC"/>
</dbReference>
<feature type="domain" description="Microcystin LR degradation protein MlrC C-terminal" evidence="2">
    <location>
        <begin position="312"/>
        <end position="485"/>
    </location>
</feature>